<dbReference type="InterPro" id="IPR007590">
    <property type="entry name" value="Saf4/Yju2"/>
</dbReference>
<comment type="caution">
    <text evidence="1">The sequence shown here is derived from an EMBL/GenBank/DDBJ whole genome shotgun (WGS) entry which is preliminary data.</text>
</comment>
<evidence type="ECO:0000313" key="1">
    <source>
        <dbReference type="EMBL" id="KAL3645904.1"/>
    </source>
</evidence>
<accession>A0ABD3DY84</accession>
<dbReference type="EMBL" id="JAVIJP010000013">
    <property type="protein sequence ID" value="KAL3645904.1"/>
    <property type="molecule type" value="Genomic_DNA"/>
</dbReference>
<gene>
    <name evidence="1" type="ORF">CASFOL_011084</name>
</gene>
<dbReference type="PANTHER" id="PTHR12111:SF1">
    <property type="entry name" value="SPLICING FACTOR YJU2"/>
    <property type="match status" value="1"/>
</dbReference>
<protein>
    <submittedName>
        <fullName evidence="1">Uncharacterized protein</fullName>
    </submittedName>
</protein>
<dbReference type="AlphaFoldDB" id="A0ABD3DY84"/>
<reference evidence="2" key="1">
    <citation type="journal article" date="2024" name="IScience">
        <title>Strigolactones Initiate the Formation of Haustorium-like Structures in Castilleja.</title>
        <authorList>
            <person name="Buerger M."/>
            <person name="Peterson D."/>
            <person name="Chory J."/>
        </authorList>
    </citation>
    <scope>NUCLEOTIDE SEQUENCE [LARGE SCALE GENOMIC DNA]</scope>
</reference>
<sequence length="94" mass="10504">MATKSTGGVRAARRPLKMVMPFGIQCDNCERQTKKGDTIWALKEKIGVDPSLEVNVYRFQSKCISCVAMFSIVTDPGRYDYVLEAGAKLIPKKF</sequence>
<proteinExistence type="predicted"/>
<dbReference type="Proteomes" id="UP001632038">
    <property type="component" value="Unassembled WGS sequence"/>
</dbReference>
<organism evidence="1 2">
    <name type="scientific">Castilleja foliolosa</name>
    <dbReference type="NCBI Taxonomy" id="1961234"/>
    <lineage>
        <taxon>Eukaryota</taxon>
        <taxon>Viridiplantae</taxon>
        <taxon>Streptophyta</taxon>
        <taxon>Embryophyta</taxon>
        <taxon>Tracheophyta</taxon>
        <taxon>Spermatophyta</taxon>
        <taxon>Magnoliopsida</taxon>
        <taxon>eudicotyledons</taxon>
        <taxon>Gunneridae</taxon>
        <taxon>Pentapetalae</taxon>
        <taxon>asterids</taxon>
        <taxon>lamiids</taxon>
        <taxon>Lamiales</taxon>
        <taxon>Orobanchaceae</taxon>
        <taxon>Pedicularideae</taxon>
        <taxon>Castillejinae</taxon>
        <taxon>Castilleja</taxon>
    </lineage>
</organism>
<dbReference type="Pfam" id="PF04502">
    <property type="entry name" value="Saf4_Yju2"/>
    <property type="match status" value="1"/>
</dbReference>
<name>A0ABD3DY84_9LAMI</name>
<dbReference type="PANTHER" id="PTHR12111">
    <property type="entry name" value="SPLICING FACTOR YJU2"/>
    <property type="match status" value="1"/>
</dbReference>
<evidence type="ECO:0000313" key="2">
    <source>
        <dbReference type="Proteomes" id="UP001632038"/>
    </source>
</evidence>
<keyword evidence="2" id="KW-1185">Reference proteome</keyword>